<gene>
    <name evidence="2" type="ORF">CRM22_002355</name>
</gene>
<proteinExistence type="inferred from homology"/>
<dbReference type="PANTHER" id="PTHR11060:SF0">
    <property type="entry name" value="PROTEIN MEMO1"/>
    <property type="match status" value="1"/>
</dbReference>
<dbReference type="NCBIfam" id="TIGR04336">
    <property type="entry name" value="AmmeMemoSam_B"/>
    <property type="match status" value="1"/>
</dbReference>
<dbReference type="PANTHER" id="PTHR11060">
    <property type="entry name" value="PROTEIN MEMO1"/>
    <property type="match status" value="1"/>
</dbReference>
<name>A0A4S2M6L1_OPIFE</name>
<dbReference type="STRING" id="147828.A0A4S2M6L1"/>
<sequence>MRSPVLFRGRPLLYHRSHYYPDEAVHALEFIHDAMQNSERTHDTKTRILLVPNGSYRICGKIMAQAYSKLCPEVIRRIFIIGRTSHFLPYTCALSQMDYLNSPLGKLPVDRENESLPMLANNPSTSQNCVHQANAKLIKTGDFTYLDFPKDTKEQSVEMQLPFISKVMENRKGYFKVVPVYIGTLAHEQLTVVARRFRDYVKEPENAFIFSASLCHWGDIYGFNAQIPDAPTVLDSIKVFDERAIAAMRELRFRPFDEFLLDTKAKVLDNQIIALLLFMVRQLLNANLHALISMDEEKVVNQMRKLARFKLMGQAWSYPDVTPADSCISYVSATVELDEEKYIPEEPPEPNPLNKLC</sequence>
<dbReference type="Pfam" id="PF01875">
    <property type="entry name" value="Memo"/>
    <property type="match status" value="1"/>
</dbReference>
<comment type="similarity">
    <text evidence="1">Belongs to the MEMO1 family.</text>
</comment>
<accession>A0A4S2M6L1</accession>
<comment type="caution">
    <text evidence="2">The sequence shown here is derived from an EMBL/GenBank/DDBJ whole genome shotgun (WGS) entry which is preliminary data.</text>
</comment>
<dbReference type="CDD" id="cd07361">
    <property type="entry name" value="MEMO_like"/>
    <property type="match status" value="1"/>
</dbReference>
<evidence type="ECO:0000313" key="3">
    <source>
        <dbReference type="Proteomes" id="UP000308267"/>
    </source>
</evidence>
<evidence type="ECO:0008006" key="4">
    <source>
        <dbReference type="Google" id="ProtNLM"/>
    </source>
</evidence>
<evidence type="ECO:0000256" key="1">
    <source>
        <dbReference type="ARBA" id="ARBA00006315"/>
    </source>
</evidence>
<reference evidence="2 3" key="1">
    <citation type="journal article" date="2019" name="BMC Genomics">
        <title>New insights from Opisthorchis felineus genome: update on genomics of the epidemiologically important liver flukes.</title>
        <authorList>
            <person name="Ershov N.I."/>
            <person name="Mordvinov V.A."/>
            <person name="Prokhortchouk E.B."/>
            <person name="Pakharukova M.Y."/>
            <person name="Gunbin K.V."/>
            <person name="Ustyantsev K."/>
            <person name="Genaev M.A."/>
            <person name="Blinov A.G."/>
            <person name="Mazur A."/>
            <person name="Boulygina E."/>
            <person name="Tsygankova S."/>
            <person name="Khrameeva E."/>
            <person name="Chekanov N."/>
            <person name="Fan G."/>
            <person name="Xiao A."/>
            <person name="Zhang H."/>
            <person name="Xu X."/>
            <person name="Yang H."/>
            <person name="Solovyev V."/>
            <person name="Lee S.M."/>
            <person name="Liu X."/>
            <person name="Afonnikov D.A."/>
            <person name="Skryabin K.G."/>
        </authorList>
    </citation>
    <scope>NUCLEOTIDE SEQUENCE [LARGE SCALE GENOMIC DNA]</scope>
    <source>
        <strain evidence="2">AK-0245</strain>
        <tissue evidence="2">Whole organism</tissue>
    </source>
</reference>
<dbReference type="InterPro" id="IPR002737">
    <property type="entry name" value="MEMO1_fam"/>
</dbReference>
<dbReference type="Gene3D" id="3.40.830.10">
    <property type="entry name" value="LigB-like"/>
    <property type="match status" value="1"/>
</dbReference>
<keyword evidence="3" id="KW-1185">Reference proteome</keyword>
<dbReference type="Proteomes" id="UP000308267">
    <property type="component" value="Unassembled WGS sequence"/>
</dbReference>
<organism evidence="2 3">
    <name type="scientific">Opisthorchis felineus</name>
    <dbReference type="NCBI Taxonomy" id="147828"/>
    <lineage>
        <taxon>Eukaryota</taxon>
        <taxon>Metazoa</taxon>
        <taxon>Spiralia</taxon>
        <taxon>Lophotrochozoa</taxon>
        <taxon>Platyhelminthes</taxon>
        <taxon>Trematoda</taxon>
        <taxon>Digenea</taxon>
        <taxon>Opisthorchiida</taxon>
        <taxon>Opisthorchiata</taxon>
        <taxon>Opisthorchiidae</taxon>
        <taxon>Opisthorchis</taxon>
    </lineage>
</organism>
<evidence type="ECO:0000313" key="2">
    <source>
        <dbReference type="EMBL" id="TGZ71965.1"/>
    </source>
</evidence>
<protein>
    <recommendedName>
        <fullName evidence="4">AmmeMemoRadiSam system protein B</fullName>
    </recommendedName>
</protein>
<dbReference type="AlphaFoldDB" id="A0A4S2M6L1"/>
<dbReference type="OrthoDB" id="417112at2759"/>
<dbReference type="EMBL" id="SJOL01004141">
    <property type="protein sequence ID" value="TGZ71965.1"/>
    <property type="molecule type" value="Genomic_DNA"/>
</dbReference>